<sequence>MAVPVSIHTTLGFLSHALLLCSILYGAGGMQGWFYYRRYGKRDPWAIRALVAAVLICDTCQIGFLYAAVYDYTVTTFTLFRQIGSLRVRLGIPTSLCSIVTLVLLESAPRTFIYIFIYVSSKTLALLLRLFKMLVVTLLAASAIVLVTRFLSKRRGIRLPPGPSGWPLIGNLWDIPASYEWEVYAKWGEKWGDLLSLSFFGTTIVVINSYKRCQEILDQKGNIYSDRPYMPMAAELIEMKDAMGFLPFNKRLKFVRRLFHQELGSNSAVKEFFPQEEHLAKKFLKRILRNPEELRGHCFQHAGAIILRVAYGYEAEESNDPFVNMANTAMDNFNRAVAPGAFLVNQMPILLKVPDWFPGTGWKNLGRSWAKDYWFMMDEPFNLVKKQLAEGTAKDSFAAKWLKQNLSPQEELDLKFTSGSMFGAGADTTAVTIYAFFLVMAMFPDAQKRAQEEIISVIGRERLPGFKDRDRLRYVEAVCKEVMRYHSVVPNGLPHCAASDDIHDGMFIPKGAIIFPNIWHMTHDPNVYKNPMEFNPDRFLGEKPEQDPNDIVFGFGRRFVPYHTTTSAVNEFLDVYPLLPRLCPGRLLGNASIFITVAMSLAAFDIVPQDGEPPLSLKYKTGIVSHLYPFKCKISPRIDPESLYTLIN</sequence>
<dbReference type="AlphaFoldDB" id="A0A8H5GUW9"/>
<reference evidence="11 12" key="1">
    <citation type="journal article" date="2020" name="ISME J.">
        <title>Uncovering the hidden diversity of litter-decomposition mechanisms in mushroom-forming fungi.</title>
        <authorList>
            <person name="Floudas D."/>
            <person name="Bentzer J."/>
            <person name="Ahren D."/>
            <person name="Johansson T."/>
            <person name="Persson P."/>
            <person name="Tunlid A."/>
        </authorList>
    </citation>
    <scope>NUCLEOTIDE SEQUENCE [LARGE SCALE GENOMIC DNA]</scope>
    <source>
        <strain evidence="11 12">CBS 406.79</strain>
    </source>
</reference>
<evidence type="ECO:0000256" key="8">
    <source>
        <dbReference type="ARBA" id="ARBA00023033"/>
    </source>
</evidence>
<dbReference type="GO" id="GO:0016705">
    <property type="term" value="F:oxidoreductase activity, acting on paired donors, with incorporation or reduction of molecular oxygen"/>
    <property type="evidence" value="ECO:0007669"/>
    <property type="project" value="InterPro"/>
</dbReference>
<proteinExistence type="inferred from homology"/>
<evidence type="ECO:0000256" key="1">
    <source>
        <dbReference type="ARBA" id="ARBA00001971"/>
    </source>
</evidence>
<keyword evidence="10" id="KW-0472">Membrane</keyword>
<dbReference type="InterPro" id="IPR036396">
    <property type="entry name" value="Cyt_P450_sf"/>
</dbReference>
<evidence type="ECO:0000256" key="9">
    <source>
        <dbReference type="PIRSR" id="PIRSR602401-1"/>
    </source>
</evidence>
<dbReference type="InterPro" id="IPR002401">
    <property type="entry name" value="Cyt_P450_E_grp-I"/>
</dbReference>
<dbReference type="OrthoDB" id="2789670at2759"/>
<dbReference type="InterPro" id="IPR001128">
    <property type="entry name" value="Cyt_P450"/>
</dbReference>
<dbReference type="EMBL" id="JAACJN010000115">
    <property type="protein sequence ID" value="KAF5371548.1"/>
    <property type="molecule type" value="Genomic_DNA"/>
</dbReference>
<keyword evidence="7 9" id="KW-0408">Iron</keyword>
<dbReference type="GO" id="GO:0005506">
    <property type="term" value="F:iron ion binding"/>
    <property type="evidence" value="ECO:0007669"/>
    <property type="project" value="InterPro"/>
</dbReference>
<dbReference type="GO" id="GO:0004497">
    <property type="term" value="F:monooxygenase activity"/>
    <property type="evidence" value="ECO:0007669"/>
    <property type="project" value="UniProtKB-KW"/>
</dbReference>
<dbReference type="Pfam" id="PF00067">
    <property type="entry name" value="p450"/>
    <property type="match status" value="1"/>
</dbReference>
<keyword evidence="4 9" id="KW-0349">Heme</keyword>
<feature type="transmembrane region" description="Helical" evidence="10">
    <location>
        <begin position="88"/>
        <end position="105"/>
    </location>
</feature>
<organism evidence="11 12">
    <name type="scientific">Collybiopsis confluens</name>
    <dbReference type="NCBI Taxonomy" id="2823264"/>
    <lineage>
        <taxon>Eukaryota</taxon>
        <taxon>Fungi</taxon>
        <taxon>Dikarya</taxon>
        <taxon>Basidiomycota</taxon>
        <taxon>Agaricomycotina</taxon>
        <taxon>Agaricomycetes</taxon>
        <taxon>Agaricomycetidae</taxon>
        <taxon>Agaricales</taxon>
        <taxon>Marasmiineae</taxon>
        <taxon>Omphalotaceae</taxon>
        <taxon>Collybiopsis</taxon>
    </lineage>
</organism>
<dbReference type="SUPFAM" id="SSF48264">
    <property type="entry name" value="Cytochrome P450"/>
    <property type="match status" value="2"/>
</dbReference>
<dbReference type="Gene3D" id="1.10.630.10">
    <property type="entry name" value="Cytochrome P450"/>
    <property type="match status" value="1"/>
</dbReference>
<name>A0A8H5GUW9_9AGAR</name>
<dbReference type="Proteomes" id="UP000518752">
    <property type="component" value="Unassembled WGS sequence"/>
</dbReference>
<dbReference type="InterPro" id="IPR050364">
    <property type="entry name" value="Cytochrome_P450_fung"/>
</dbReference>
<evidence type="ECO:0000313" key="11">
    <source>
        <dbReference type="EMBL" id="KAF5371548.1"/>
    </source>
</evidence>
<comment type="cofactor">
    <cofactor evidence="1 9">
        <name>heme</name>
        <dbReference type="ChEBI" id="CHEBI:30413"/>
    </cofactor>
</comment>
<gene>
    <name evidence="11" type="ORF">D9757_010373</name>
</gene>
<evidence type="ECO:0000256" key="4">
    <source>
        <dbReference type="ARBA" id="ARBA00022617"/>
    </source>
</evidence>
<feature type="transmembrane region" description="Helical" evidence="10">
    <location>
        <begin position="47"/>
        <end position="68"/>
    </location>
</feature>
<keyword evidence="5 9" id="KW-0479">Metal-binding</keyword>
<accession>A0A8H5GUW9</accession>
<dbReference type="CDD" id="cd11065">
    <property type="entry name" value="CYP64-like"/>
    <property type="match status" value="1"/>
</dbReference>
<evidence type="ECO:0008006" key="13">
    <source>
        <dbReference type="Google" id="ProtNLM"/>
    </source>
</evidence>
<evidence type="ECO:0000313" key="12">
    <source>
        <dbReference type="Proteomes" id="UP000518752"/>
    </source>
</evidence>
<feature type="transmembrane region" description="Helical" evidence="10">
    <location>
        <begin position="134"/>
        <end position="151"/>
    </location>
</feature>
<feature type="transmembrane region" description="Helical" evidence="10">
    <location>
        <begin position="13"/>
        <end position="35"/>
    </location>
</feature>
<dbReference type="PANTHER" id="PTHR46300">
    <property type="entry name" value="P450, PUTATIVE (EUROFUNG)-RELATED-RELATED"/>
    <property type="match status" value="1"/>
</dbReference>
<evidence type="ECO:0000256" key="2">
    <source>
        <dbReference type="ARBA" id="ARBA00005179"/>
    </source>
</evidence>
<dbReference type="PANTHER" id="PTHR46300:SF7">
    <property type="entry name" value="P450, PUTATIVE (EUROFUNG)-RELATED"/>
    <property type="match status" value="1"/>
</dbReference>
<evidence type="ECO:0000256" key="3">
    <source>
        <dbReference type="ARBA" id="ARBA00010617"/>
    </source>
</evidence>
<comment type="similarity">
    <text evidence="3">Belongs to the cytochrome P450 family.</text>
</comment>
<comment type="caution">
    <text evidence="11">The sequence shown here is derived from an EMBL/GenBank/DDBJ whole genome shotgun (WGS) entry which is preliminary data.</text>
</comment>
<comment type="pathway">
    <text evidence="2">Secondary metabolite biosynthesis.</text>
</comment>
<keyword evidence="10" id="KW-0812">Transmembrane</keyword>
<keyword evidence="8" id="KW-0503">Monooxygenase</keyword>
<keyword evidence="10" id="KW-1133">Transmembrane helix</keyword>
<evidence type="ECO:0000256" key="10">
    <source>
        <dbReference type="SAM" id="Phobius"/>
    </source>
</evidence>
<keyword evidence="6" id="KW-0560">Oxidoreductase</keyword>
<evidence type="ECO:0000256" key="6">
    <source>
        <dbReference type="ARBA" id="ARBA00023002"/>
    </source>
</evidence>
<dbReference type="PRINTS" id="PR00463">
    <property type="entry name" value="EP450I"/>
</dbReference>
<evidence type="ECO:0000256" key="5">
    <source>
        <dbReference type="ARBA" id="ARBA00022723"/>
    </source>
</evidence>
<protein>
    <recommendedName>
        <fullName evidence="13">Cytochrome P450</fullName>
    </recommendedName>
</protein>
<feature type="binding site" description="axial binding residue" evidence="9">
    <location>
        <position position="583"/>
    </location>
    <ligand>
        <name>heme</name>
        <dbReference type="ChEBI" id="CHEBI:30413"/>
    </ligand>
    <ligandPart>
        <name>Fe</name>
        <dbReference type="ChEBI" id="CHEBI:18248"/>
    </ligandPart>
</feature>
<evidence type="ECO:0000256" key="7">
    <source>
        <dbReference type="ARBA" id="ARBA00023004"/>
    </source>
</evidence>
<keyword evidence="12" id="KW-1185">Reference proteome</keyword>
<dbReference type="GO" id="GO:0020037">
    <property type="term" value="F:heme binding"/>
    <property type="evidence" value="ECO:0007669"/>
    <property type="project" value="InterPro"/>
</dbReference>